<feature type="transmembrane region" description="Helical" evidence="1">
    <location>
        <begin position="76"/>
        <end position="97"/>
    </location>
</feature>
<sequence>MLKRILTKYEHEGLTPEEIEHLNTIKGQNPYGMLTLLLGLISFLFGPQYIIIPIVALLFGFITYRTFDYEKEDNPWTFYIGLLFAFIGLILNFLHYVHVLG</sequence>
<evidence type="ECO:0000313" key="3">
    <source>
        <dbReference type="Proteomes" id="UP000789326"/>
    </source>
</evidence>
<evidence type="ECO:0008006" key="4">
    <source>
        <dbReference type="Google" id="ProtNLM"/>
    </source>
</evidence>
<evidence type="ECO:0000256" key="1">
    <source>
        <dbReference type="SAM" id="Phobius"/>
    </source>
</evidence>
<gene>
    <name evidence="2" type="ORF">SRABI133_04361</name>
</gene>
<dbReference type="RefSeq" id="WP_230303618.1">
    <property type="nucleotide sequence ID" value="NZ_CAKKMG010000093.1"/>
</dbReference>
<dbReference type="Proteomes" id="UP000789326">
    <property type="component" value="Unassembled WGS sequence"/>
</dbReference>
<accession>A0A9W4L8N1</accession>
<keyword evidence="1" id="KW-1133">Transmembrane helix</keyword>
<reference evidence="2" key="1">
    <citation type="submission" date="2021-11" db="EMBL/GenBank/DDBJ databases">
        <authorList>
            <person name="Bulgarelli D."/>
        </authorList>
    </citation>
    <scope>NUCLEOTIDE SEQUENCE</scope>
    <source>
        <strain evidence="2">Bi133</strain>
    </source>
</reference>
<feature type="transmembrane region" description="Helical" evidence="1">
    <location>
        <begin position="36"/>
        <end position="64"/>
    </location>
</feature>
<evidence type="ECO:0000313" key="2">
    <source>
        <dbReference type="EMBL" id="CAH0294780.1"/>
    </source>
</evidence>
<organism evidence="2 3">
    <name type="scientific">Peribacillus simplex</name>
    <dbReference type="NCBI Taxonomy" id="1478"/>
    <lineage>
        <taxon>Bacteria</taxon>
        <taxon>Bacillati</taxon>
        <taxon>Bacillota</taxon>
        <taxon>Bacilli</taxon>
        <taxon>Bacillales</taxon>
        <taxon>Bacillaceae</taxon>
        <taxon>Peribacillus</taxon>
    </lineage>
</organism>
<protein>
    <recommendedName>
        <fullName evidence="4">Cell division protein FtsK</fullName>
    </recommendedName>
</protein>
<keyword evidence="1" id="KW-0472">Membrane</keyword>
<name>A0A9W4L8N1_9BACI</name>
<dbReference type="AlphaFoldDB" id="A0A9W4L8N1"/>
<keyword evidence="1" id="KW-0812">Transmembrane</keyword>
<comment type="caution">
    <text evidence="2">The sequence shown here is derived from an EMBL/GenBank/DDBJ whole genome shotgun (WGS) entry which is preliminary data.</text>
</comment>
<proteinExistence type="predicted"/>
<dbReference type="EMBL" id="CAKKMG010000093">
    <property type="protein sequence ID" value="CAH0294780.1"/>
    <property type="molecule type" value="Genomic_DNA"/>
</dbReference>